<evidence type="ECO:0000259" key="7">
    <source>
        <dbReference type="Pfam" id="PF00441"/>
    </source>
</evidence>
<keyword evidence="5 6" id="KW-0560">Oxidoreductase</keyword>
<reference evidence="11" key="2">
    <citation type="submission" date="2021-01" db="EMBL/GenBank/DDBJ databases">
        <authorList>
            <person name="Hahn C.R."/>
            <person name="Youssef N.H."/>
            <person name="Elshahed M."/>
        </authorList>
    </citation>
    <scope>NUCLEOTIDE SEQUENCE</scope>
    <source>
        <strain evidence="11">Zod_Metabat.24</strain>
    </source>
</reference>
<dbReference type="Proteomes" id="UP000809273">
    <property type="component" value="Unassembled WGS sequence"/>
</dbReference>
<reference evidence="11" key="1">
    <citation type="journal article" date="2021" name="Environ. Microbiol.">
        <title>Genomic characterization of three novel Desulfobacterota classes expand the metabolic and phylogenetic diversity of the phylum.</title>
        <authorList>
            <person name="Murphy C.L."/>
            <person name="Biggerstaff J."/>
            <person name="Eichhorn A."/>
            <person name="Ewing E."/>
            <person name="Shahan R."/>
            <person name="Soriano D."/>
            <person name="Stewart S."/>
            <person name="VanMol K."/>
            <person name="Walker R."/>
            <person name="Walters P."/>
            <person name="Elshahed M.S."/>
            <person name="Youssef N.H."/>
        </authorList>
    </citation>
    <scope>NUCLEOTIDE SEQUENCE</scope>
    <source>
        <strain evidence="11">Zod_Metabat.24</strain>
    </source>
</reference>
<evidence type="ECO:0000313" key="12">
    <source>
        <dbReference type="Proteomes" id="UP000809273"/>
    </source>
</evidence>
<dbReference type="Gene3D" id="1.20.140.10">
    <property type="entry name" value="Butyryl-CoA Dehydrogenase, subunit A, domain 3"/>
    <property type="match status" value="1"/>
</dbReference>
<dbReference type="PROSITE" id="PS00072">
    <property type="entry name" value="ACYL_COA_DH_1"/>
    <property type="match status" value="1"/>
</dbReference>
<dbReference type="InterPro" id="IPR006091">
    <property type="entry name" value="Acyl-CoA_Oxase/DH_mid-dom"/>
</dbReference>
<name>A0A9D8PS74_9DELT</name>
<dbReference type="InterPro" id="IPR046373">
    <property type="entry name" value="Acyl-CoA_Oxase/DH_mid-dom_sf"/>
</dbReference>
<dbReference type="Pfam" id="PF02770">
    <property type="entry name" value="Acyl-CoA_dh_M"/>
    <property type="match status" value="1"/>
</dbReference>
<keyword evidence="4 6" id="KW-0274">FAD</keyword>
<evidence type="ECO:0000259" key="8">
    <source>
        <dbReference type="Pfam" id="PF02770"/>
    </source>
</evidence>
<dbReference type="InterPro" id="IPR009100">
    <property type="entry name" value="AcylCoA_DH/oxidase_NM_dom_sf"/>
</dbReference>
<dbReference type="SUPFAM" id="SSF56645">
    <property type="entry name" value="Acyl-CoA dehydrogenase NM domain-like"/>
    <property type="match status" value="1"/>
</dbReference>
<dbReference type="SUPFAM" id="SSF47203">
    <property type="entry name" value="Acyl-CoA dehydrogenase C-terminal domain-like"/>
    <property type="match status" value="1"/>
</dbReference>
<comment type="cofactor">
    <cofactor evidence="1 6">
        <name>FAD</name>
        <dbReference type="ChEBI" id="CHEBI:57692"/>
    </cofactor>
</comment>
<dbReference type="InterPro" id="IPR013786">
    <property type="entry name" value="AcylCoA_DH/ox_N"/>
</dbReference>
<dbReference type="PANTHER" id="PTHR42803">
    <property type="entry name" value="ACYL-COA DEHYDROGENASE"/>
    <property type="match status" value="1"/>
</dbReference>
<dbReference type="InterPro" id="IPR052166">
    <property type="entry name" value="Diverse_Acyl-CoA_DH"/>
</dbReference>
<evidence type="ECO:0000313" key="11">
    <source>
        <dbReference type="EMBL" id="MBN1574595.1"/>
    </source>
</evidence>
<dbReference type="GO" id="GO:0050660">
    <property type="term" value="F:flavin adenine dinucleotide binding"/>
    <property type="evidence" value="ECO:0007669"/>
    <property type="project" value="InterPro"/>
</dbReference>
<dbReference type="InterPro" id="IPR036250">
    <property type="entry name" value="AcylCo_DH-like_C"/>
</dbReference>
<feature type="domain" description="Acyl-CoA dehydrogenase/oxidase N-terminal" evidence="9">
    <location>
        <begin position="39"/>
        <end position="156"/>
    </location>
</feature>
<dbReference type="InterPro" id="IPR037069">
    <property type="entry name" value="AcylCoA_DH/ox_N_sf"/>
</dbReference>
<comment type="similarity">
    <text evidence="2 6">Belongs to the acyl-CoA dehydrogenase family.</text>
</comment>
<dbReference type="InterPro" id="IPR025878">
    <property type="entry name" value="Acyl-CoA_dh-like_C_dom"/>
</dbReference>
<protein>
    <submittedName>
        <fullName evidence="11">Acyl-CoA dehydrogenase</fullName>
    </submittedName>
</protein>
<feature type="domain" description="Acyl-CoA dehydrogenase/oxidase C-terminal" evidence="7">
    <location>
        <begin position="283"/>
        <end position="452"/>
    </location>
</feature>
<dbReference type="Pfam" id="PF12806">
    <property type="entry name" value="Acyl-CoA_dh_C"/>
    <property type="match status" value="1"/>
</dbReference>
<evidence type="ECO:0000256" key="4">
    <source>
        <dbReference type="ARBA" id="ARBA00022827"/>
    </source>
</evidence>
<dbReference type="AlphaFoldDB" id="A0A9D8PS74"/>
<feature type="domain" description="Acyl-CoA oxidase/dehydrogenase middle" evidence="8">
    <location>
        <begin position="161"/>
        <end position="268"/>
    </location>
</feature>
<evidence type="ECO:0000256" key="6">
    <source>
        <dbReference type="RuleBase" id="RU362125"/>
    </source>
</evidence>
<proteinExistence type="inferred from homology"/>
<dbReference type="PANTHER" id="PTHR42803:SF1">
    <property type="entry name" value="BROAD-SPECIFICITY LINEAR ACYL-COA DEHYDROGENASE FADE5"/>
    <property type="match status" value="1"/>
</dbReference>
<evidence type="ECO:0000259" key="10">
    <source>
        <dbReference type="Pfam" id="PF12806"/>
    </source>
</evidence>
<dbReference type="GO" id="GO:0003995">
    <property type="term" value="F:acyl-CoA dehydrogenase activity"/>
    <property type="evidence" value="ECO:0007669"/>
    <property type="project" value="InterPro"/>
</dbReference>
<sequence>MSNLIVDERDQRFVLYEHLEAEKLTGFARYSEFSKDIFDMIIDEARKFAVDVLEPTIEETEREGCTLKDGSVSIPKCLKEAYRIYCEGGWVAPSQPADVGGQGLPVLLQTAAREYFNCNTSFLPYPGLAEGAALLIRMHGTDQQKKKYMEKMFTGEWGGTMALTEPGAGTDVGSLTTSAKKNPDGSYSITGTKIFITAGDHDLVDNIVHAVLARVEGAPSGTKGISIFLVPKYLVNDDGSLGERNDYSVTGIEKKMGFNGSATCLMNFGDNGKCYGELLGEEGQGMKVMFILMNEARVAVALQGLTCASRAYLNSVKYAKERIQGPDLINFRNPEAPRVPIINHPDVRRMLLWMKSHTEGLRALTYYTSKCEDLSLALDDPEEREKWHGMVELLTPVIKACGSDIGFQVADQSIMVHGGYGYTKEYPVEQILRDVKLSAIYEGTNGVQALDLVGRKLGQKKGENFKNLIGEINKFIREAGNNGRISGLVDKLKEGVKILTDTSEFFAACGREGKFLVPIGNAYPFLNLMATIMLSWMLAWQAKIAGERLDALTKEKGVDPNNWIKWAEFLNDDRNAAFYSGKLAAAKYFINNVMPKAEAIAKAIKTEDLSIMEIAEVSFAF</sequence>
<evidence type="ECO:0000256" key="1">
    <source>
        <dbReference type="ARBA" id="ARBA00001974"/>
    </source>
</evidence>
<keyword evidence="3 6" id="KW-0285">Flavoprotein</keyword>
<accession>A0A9D8PS74</accession>
<dbReference type="Pfam" id="PF02771">
    <property type="entry name" value="Acyl-CoA_dh_N"/>
    <property type="match status" value="1"/>
</dbReference>
<evidence type="ECO:0000256" key="3">
    <source>
        <dbReference type="ARBA" id="ARBA00022630"/>
    </source>
</evidence>
<dbReference type="EMBL" id="JAFGIX010000084">
    <property type="protein sequence ID" value="MBN1574595.1"/>
    <property type="molecule type" value="Genomic_DNA"/>
</dbReference>
<feature type="domain" description="Acetyl-CoA dehydrogenase-like C-terminal" evidence="10">
    <location>
        <begin position="468"/>
        <end position="614"/>
    </location>
</feature>
<evidence type="ECO:0000256" key="2">
    <source>
        <dbReference type="ARBA" id="ARBA00009347"/>
    </source>
</evidence>
<dbReference type="InterPro" id="IPR006089">
    <property type="entry name" value="Acyl-CoA_DH_CS"/>
</dbReference>
<dbReference type="InterPro" id="IPR009075">
    <property type="entry name" value="AcylCo_DH/oxidase_C"/>
</dbReference>
<organism evidence="11 12">
    <name type="scientific">Candidatus Zymogenus saltonus</name>
    <dbReference type="NCBI Taxonomy" id="2844893"/>
    <lineage>
        <taxon>Bacteria</taxon>
        <taxon>Deltaproteobacteria</taxon>
        <taxon>Candidatus Zymogenia</taxon>
        <taxon>Candidatus Zymogeniales</taxon>
        <taxon>Candidatus Zymogenaceae</taxon>
        <taxon>Candidatus Zymogenus</taxon>
    </lineage>
</organism>
<dbReference type="Gene3D" id="2.40.110.10">
    <property type="entry name" value="Butyryl-CoA Dehydrogenase, subunit A, domain 2"/>
    <property type="match status" value="1"/>
</dbReference>
<dbReference type="Gene3D" id="1.10.540.10">
    <property type="entry name" value="Acyl-CoA dehydrogenase/oxidase, N-terminal domain"/>
    <property type="match status" value="1"/>
</dbReference>
<dbReference type="Pfam" id="PF00441">
    <property type="entry name" value="Acyl-CoA_dh_1"/>
    <property type="match status" value="1"/>
</dbReference>
<evidence type="ECO:0000256" key="5">
    <source>
        <dbReference type="ARBA" id="ARBA00023002"/>
    </source>
</evidence>
<gene>
    <name evidence="11" type="ORF">JW984_15465</name>
</gene>
<comment type="caution">
    <text evidence="11">The sequence shown here is derived from an EMBL/GenBank/DDBJ whole genome shotgun (WGS) entry which is preliminary data.</text>
</comment>
<evidence type="ECO:0000259" key="9">
    <source>
        <dbReference type="Pfam" id="PF02771"/>
    </source>
</evidence>